<dbReference type="EMBL" id="MFDH01000023">
    <property type="protein sequence ID" value="OGE35416.1"/>
    <property type="molecule type" value="Genomic_DNA"/>
</dbReference>
<evidence type="ECO:0000256" key="6">
    <source>
        <dbReference type="ARBA" id="ARBA00022723"/>
    </source>
</evidence>
<dbReference type="CDD" id="cd00077">
    <property type="entry name" value="HDc"/>
    <property type="match status" value="1"/>
</dbReference>
<comment type="caution">
    <text evidence="9">The sequence shown here is derived from an EMBL/GenBank/DDBJ whole genome shotgun (WGS) entry which is preliminary data.</text>
</comment>
<dbReference type="PANTHER" id="PTHR11845">
    <property type="entry name" value="5'-DEOXYNUCLEOTIDASE HDDC2"/>
    <property type="match status" value="1"/>
</dbReference>
<gene>
    <name evidence="9" type="ORF">A3E45_00090</name>
</gene>
<comment type="cofactor">
    <cofactor evidence="2">
        <name>Mn(2+)</name>
        <dbReference type="ChEBI" id="CHEBI:29035"/>
    </cofactor>
</comment>
<evidence type="ECO:0000256" key="4">
    <source>
        <dbReference type="ARBA" id="ARBA00011738"/>
    </source>
</evidence>
<dbReference type="AlphaFoldDB" id="A0A1F5K3A5"/>
<dbReference type="InterPro" id="IPR039356">
    <property type="entry name" value="YfbR/HDDC2"/>
</dbReference>
<organism evidence="9 10">
    <name type="scientific">Candidatus Daviesbacteria bacterium RIFCSPHIGHO2_12_FULL_43_11</name>
    <dbReference type="NCBI Taxonomy" id="1797780"/>
    <lineage>
        <taxon>Bacteria</taxon>
        <taxon>Candidatus Daviesiibacteriota</taxon>
    </lineage>
</organism>
<dbReference type="InterPro" id="IPR006674">
    <property type="entry name" value="HD_domain"/>
</dbReference>
<evidence type="ECO:0000256" key="5">
    <source>
        <dbReference type="ARBA" id="ARBA00012964"/>
    </source>
</evidence>
<comment type="catalytic activity">
    <reaction evidence="1">
        <text>a 2'-deoxyribonucleoside 5'-phosphate + H2O = a 2'-deoxyribonucleoside + phosphate</text>
        <dbReference type="Rhea" id="RHEA:36167"/>
        <dbReference type="ChEBI" id="CHEBI:15377"/>
        <dbReference type="ChEBI" id="CHEBI:18274"/>
        <dbReference type="ChEBI" id="CHEBI:43474"/>
        <dbReference type="ChEBI" id="CHEBI:65317"/>
        <dbReference type="EC" id="3.1.3.89"/>
    </reaction>
</comment>
<comment type="subunit">
    <text evidence="4">Homodimer.</text>
</comment>
<dbReference type="GO" id="GO:0005737">
    <property type="term" value="C:cytoplasm"/>
    <property type="evidence" value="ECO:0007669"/>
    <property type="project" value="TreeGrafter"/>
</dbReference>
<proteinExistence type="predicted"/>
<evidence type="ECO:0000256" key="2">
    <source>
        <dbReference type="ARBA" id="ARBA00001936"/>
    </source>
</evidence>
<dbReference type="GO" id="GO:0046872">
    <property type="term" value="F:metal ion binding"/>
    <property type="evidence" value="ECO:0007669"/>
    <property type="project" value="UniProtKB-KW"/>
</dbReference>
<dbReference type="GO" id="GO:0002953">
    <property type="term" value="F:5'-deoxynucleotidase activity"/>
    <property type="evidence" value="ECO:0007669"/>
    <property type="project" value="UniProtKB-EC"/>
</dbReference>
<sequence>MKDIKPKFNELFKRARLRAGFATLTEFGKRLADHGLIFEDSLFSRWQNGSRVPKDRGTLLKILKVFIDNSGINSLKEANALLESVGQGHLTESESQVLTRPSKSFAKLPSPKKIIKFLTMTGKSKKILRSGWVREKIKDPESVAEHSFQLSVLAMVLADDLSVDREKLIKMAILHDLGEVVTGDLVWSRGEIIDIKKRAEKEKLEREGIEKVFRTIGKSDEYKEIFEEMIARTSQEAKMFWQLDKLEMAFQALEYEKEQNKKLDEFFINADLQIDSPPLRKILREIINSRS</sequence>
<dbReference type="EC" id="3.1.3.89" evidence="5"/>
<dbReference type="Proteomes" id="UP000176405">
    <property type="component" value="Unassembled WGS sequence"/>
</dbReference>
<dbReference type="SUPFAM" id="SSF109604">
    <property type="entry name" value="HD-domain/PDEase-like"/>
    <property type="match status" value="1"/>
</dbReference>
<dbReference type="InterPro" id="IPR003607">
    <property type="entry name" value="HD/PDEase_dom"/>
</dbReference>
<evidence type="ECO:0000256" key="3">
    <source>
        <dbReference type="ARBA" id="ARBA00001941"/>
    </source>
</evidence>
<reference evidence="9 10" key="1">
    <citation type="journal article" date="2016" name="Nat. Commun.">
        <title>Thousands of microbial genomes shed light on interconnected biogeochemical processes in an aquifer system.</title>
        <authorList>
            <person name="Anantharaman K."/>
            <person name="Brown C.T."/>
            <person name="Hug L.A."/>
            <person name="Sharon I."/>
            <person name="Castelle C.J."/>
            <person name="Probst A.J."/>
            <person name="Thomas B.C."/>
            <person name="Singh A."/>
            <person name="Wilkins M.J."/>
            <person name="Karaoz U."/>
            <person name="Brodie E.L."/>
            <person name="Williams K.H."/>
            <person name="Hubbard S.S."/>
            <person name="Banfield J.F."/>
        </authorList>
    </citation>
    <scope>NUCLEOTIDE SEQUENCE [LARGE SCALE GENOMIC DNA]</scope>
</reference>
<name>A0A1F5K3A5_9BACT</name>
<comment type="cofactor">
    <cofactor evidence="3">
        <name>Co(2+)</name>
        <dbReference type="ChEBI" id="CHEBI:48828"/>
    </cofactor>
</comment>
<dbReference type="Pfam" id="PF13023">
    <property type="entry name" value="HD_3"/>
    <property type="match status" value="1"/>
</dbReference>
<evidence type="ECO:0000256" key="1">
    <source>
        <dbReference type="ARBA" id="ARBA00001638"/>
    </source>
</evidence>
<protein>
    <recommendedName>
        <fullName evidence="5">5'-deoxynucleotidase</fullName>
        <ecNumber evidence="5">3.1.3.89</ecNumber>
    </recommendedName>
</protein>
<accession>A0A1F5K3A5</accession>
<feature type="domain" description="HD/PDEase" evidence="8">
    <location>
        <begin position="139"/>
        <end position="258"/>
    </location>
</feature>
<keyword evidence="6" id="KW-0479">Metal-binding</keyword>
<dbReference type="Gene3D" id="1.10.3210.10">
    <property type="entry name" value="Hypothetical protein af1432"/>
    <property type="match status" value="1"/>
</dbReference>
<keyword evidence="7" id="KW-0378">Hydrolase</keyword>
<evidence type="ECO:0000259" key="8">
    <source>
        <dbReference type="SMART" id="SM00471"/>
    </source>
</evidence>
<dbReference type="STRING" id="1797780.A3E45_00090"/>
<dbReference type="SMART" id="SM00471">
    <property type="entry name" value="HDc"/>
    <property type="match status" value="1"/>
</dbReference>
<evidence type="ECO:0000313" key="10">
    <source>
        <dbReference type="Proteomes" id="UP000176405"/>
    </source>
</evidence>
<dbReference type="PANTHER" id="PTHR11845:SF13">
    <property type="entry name" value="5'-DEOXYNUCLEOTIDASE HDDC2"/>
    <property type="match status" value="1"/>
</dbReference>
<evidence type="ECO:0000256" key="7">
    <source>
        <dbReference type="ARBA" id="ARBA00022801"/>
    </source>
</evidence>
<evidence type="ECO:0000313" key="9">
    <source>
        <dbReference type="EMBL" id="OGE35416.1"/>
    </source>
</evidence>